<evidence type="ECO:0000259" key="2">
    <source>
        <dbReference type="Pfam" id="PF22600"/>
    </source>
</evidence>
<feature type="region of interest" description="Disordered" evidence="1">
    <location>
        <begin position="47"/>
        <end position="67"/>
    </location>
</feature>
<feature type="region of interest" description="Disordered" evidence="1">
    <location>
        <begin position="506"/>
        <end position="545"/>
    </location>
</feature>
<feature type="compositionally biased region" description="Low complexity" evidence="1">
    <location>
        <begin position="1014"/>
        <end position="1025"/>
    </location>
</feature>
<feature type="region of interest" description="Disordered" evidence="1">
    <location>
        <begin position="1263"/>
        <end position="1357"/>
    </location>
</feature>
<feature type="compositionally biased region" description="Gly residues" evidence="1">
    <location>
        <begin position="249"/>
        <end position="259"/>
    </location>
</feature>
<feature type="compositionally biased region" description="Acidic residues" evidence="1">
    <location>
        <begin position="1316"/>
        <end position="1330"/>
    </location>
</feature>
<feature type="compositionally biased region" description="Gly residues" evidence="1">
    <location>
        <begin position="205"/>
        <end position="215"/>
    </location>
</feature>
<dbReference type="SUPFAM" id="SSF81631">
    <property type="entry name" value="PAP/OAS1 substrate-binding domain"/>
    <property type="match status" value="1"/>
</dbReference>
<feature type="region of interest" description="Disordered" evidence="1">
    <location>
        <begin position="400"/>
        <end position="464"/>
    </location>
</feature>
<feature type="compositionally biased region" description="Gly residues" evidence="1">
    <location>
        <begin position="1266"/>
        <end position="1277"/>
    </location>
</feature>
<feature type="compositionally biased region" description="Gly residues" evidence="1">
    <location>
        <begin position="767"/>
        <end position="778"/>
    </location>
</feature>
<feature type="region of interest" description="Disordered" evidence="1">
    <location>
        <begin position="174"/>
        <end position="275"/>
    </location>
</feature>
<sequence>MDVDAAAGGPGQAPEEPPVSLGGTDGAGPSNGLPWLMFDLNGVLVEESKYGDQPQPPPSRKHGGYGYGNGRRHFRARRGFRARPGVSRLLQLREHFRLGLYTSATPPTVERALQSLTNQIAQELAAAGLPNPQLDGAGGRRAAAAAGVAADSGAGAASAPATKAADDPAEIDLDTEQEGGAGGGGAGEARERSASHQRAVPAGGEDAGATGGGGPAPASGGAEAAAAGACSQDSGAQESRRGDGDGSGRDGYNGGSGGGSRRDDGGGGGRRRGAPSFNARLLFGRILHRDHCRPDPTWRDRPDGREWDTVKPLAQHGLPLARCLLLDNERRKSAPGEEGNMLVLPTWESAQDEGKAVWAGLLAELLALPHKDPQLDVRQHSAAISARLLPLHVPVEAAAAQQAQPVSTPQQQLQQQQERQERQERRERRERLRQEGSARDGSAEQQEQPPQPQQPSMSRKDRKRAALVAAVAAVLGDSAAEDAGLGEGRRPRWAAAALADGGVAAESLDPSATGFDAKRPRLEDPGPEAAADAGTDSQAGDGGLAAFPPGWKEVLRLLAGHAPVVPEQEADGARPAGQAEPRRLRVDLKMPQRGSLPADPRLNMLLACCTLGACAATRGSACHHDVAALMMGRWAKHGGFKACRLNKDLARQALEACLQAGTLRPVPRPGPGFPPRYIVVAEAAAKAEVEAEAQAEEAEAQAETEVEAQTGVAAVPQKKKKKDGFPGSLYRYLAKEKRRQQRKASEAPPADRAGAADAGAQAETAAGGDGAAANGGGPSADAGIRREAAEVPPALLAVLQQLAQQCAASLVEAGGVLHEDVRCLALGLAPPLRKLLAVDYLPHMVAALEARGLLTRVHCPQSRGRLVVSQLPHPAHVSEALRSLVAGEPYLEGSFGPAVERKWAGSGTQAGGERRDGEQGGGAGRGQGDCGPVESGGDGGGDGAGQEGGAAAGQSAKRAPQPGAVAGKAAATTENGSAAQQQAASAAAATAAAAAAAATPGAGAGGTGPGWHHAAPSPASRPQSAEQLPHRRPLTALHGEVAAFAVEAAPSEAELGALSRTLAAVQRVAGSIWPEARVVLFGSQAAGLALPGSDLDLVVLGVMPHLATPAEGFGRQQRERASQLLETLARRLRSEGLLSKYSLVRAKVPIVKTQLQPPDQGDGRPADRGGRAGGGGWRLAADISIGAANGVAAVALVQRAIAALPPLRPLCLVVKALLKEAGLNEVFTGGVSSYALVNMLIAHLQCEGYDAAALLDAARNAAASASGGGGADGGGRGSEPPAKRRRRRGDGDVWEAKDEAQEDGDGSEEVGKEEEQHDGEDGTEEEEWVGDDGSSSDGGGGDGVGRVNDQDEWGLQDDPDLDVYFEIEAAAAGGDDGEGEGGAGSVATPAASARRASDFGAGAGAGSGPEGSAPPLRRCGSTAAWPHPDGSSAADADAGGYDRELAAIAEAAAAAADAAATIGGGGGGRRRGGQGGGGGGGGLTDSQLAYLRALGRQEATGADLGELLLGFLTRYGSLLDPGMEAVSIMRGGITAKLIAWRRGYHGRGRASWADDDAGGFGSGPLLAVEDPQQRGKDIAGGSYNVGSVLGAFADAARQLAAAAAAPGAAGGGDGGDRGAQSAAARERAMWAAVQADGSHRSSAAYDLSVDPGAGSGAGGGAGERPYRLLRSVLDPELALGRSEATARSRMRHARQASKAAALQSHEARHRDSTPGGGPKGQGKGGRGRQSGAAWGDEDYPRGSGRSPAAAALAADRVPAHKTRRLVAKARRRAAALLRSQEQRKQVAHGAAAGGQPAAGVDAGHPPEQLQLLPNPKRRARKEKQRAEGLGVAGGGVNKKAQQQKQPSKQEEKARKAENRRIQELQRLAKLERKQARAEAEAAAGAKKKKRAPIEAAAKRAGGDDG</sequence>
<feature type="compositionally biased region" description="Gly residues" evidence="1">
    <location>
        <begin position="919"/>
        <end position="951"/>
    </location>
</feature>
<dbReference type="GO" id="GO:0031123">
    <property type="term" value="P:RNA 3'-end processing"/>
    <property type="evidence" value="ECO:0007669"/>
    <property type="project" value="TreeGrafter"/>
</dbReference>
<feature type="compositionally biased region" description="Acidic residues" evidence="1">
    <location>
        <begin position="691"/>
        <end position="706"/>
    </location>
</feature>
<feature type="compositionally biased region" description="Basic residues" evidence="1">
    <location>
        <begin position="1759"/>
        <end position="1773"/>
    </location>
</feature>
<dbReference type="GO" id="GO:0043634">
    <property type="term" value="P:polyadenylation-dependent ncRNA catabolic process"/>
    <property type="evidence" value="ECO:0007669"/>
    <property type="project" value="TreeGrafter"/>
</dbReference>
<feature type="compositionally biased region" description="Low complexity" evidence="1">
    <location>
        <begin position="1390"/>
        <end position="1400"/>
    </location>
</feature>
<dbReference type="GO" id="GO:1990817">
    <property type="term" value="F:poly(A) RNA polymerase activity"/>
    <property type="evidence" value="ECO:0007669"/>
    <property type="project" value="InterPro"/>
</dbReference>
<feature type="region of interest" description="Disordered" evidence="1">
    <location>
        <begin position="691"/>
        <end position="721"/>
    </location>
</feature>
<dbReference type="GO" id="GO:0003729">
    <property type="term" value="F:mRNA binding"/>
    <property type="evidence" value="ECO:0007669"/>
    <property type="project" value="TreeGrafter"/>
</dbReference>
<dbReference type="PANTHER" id="PTHR23092:SF15">
    <property type="entry name" value="INACTIVE NON-CANONICAL POLY(A) RNA POLYMERASE PROTEIN TRF4-2-RELATED"/>
    <property type="match status" value="1"/>
</dbReference>
<comment type="caution">
    <text evidence="3">The sequence shown here is derived from an EMBL/GenBank/DDBJ whole genome shotgun (WGS) entry which is preliminary data.</text>
</comment>
<dbReference type="Proteomes" id="UP000075714">
    <property type="component" value="Unassembled WGS sequence"/>
</dbReference>
<feature type="region of interest" description="Disordered" evidence="1">
    <location>
        <begin position="1683"/>
        <end position="1905"/>
    </location>
</feature>
<feature type="compositionally biased region" description="Low complexity" evidence="1">
    <location>
        <begin position="747"/>
        <end position="766"/>
    </location>
</feature>
<dbReference type="PANTHER" id="PTHR23092">
    <property type="entry name" value="POLY(A) RNA POLYMERASE"/>
    <property type="match status" value="1"/>
</dbReference>
<protein>
    <recommendedName>
        <fullName evidence="2">Poly(A) RNA polymerase mitochondrial-like central palm domain-containing protein</fullName>
    </recommendedName>
</protein>
<dbReference type="STRING" id="33097.A0A150GIN4"/>
<dbReference type="InterPro" id="IPR054708">
    <property type="entry name" value="MTPAP-like_central"/>
</dbReference>
<feature type="region of interest" description="Disordered" evidence="1">
    <location>
        <begin position="736"/>
        <end position="781"/>
    </location>
</feature>
<gene>
    <name evidence="3" type="ORF">GPECTOR_20g409</name>
</gene>
<feature type="region of interest" description="Disordered" evidence="1">
    <location>
        <begin position="1154"/>
        <end position="1173"/>
    </location>
</feature>
<feature type="compositionally biased region" description="Basic and acidic residues" evidence="1">
    <location>
        <begin position="418"/>
        <end position="442"/>
    </location>
</feature>
<evidence type="ECO:0000256" key="1">
    <source>
        <dbReference type="SAM" id="MobiDB-lite"/>
    </source>
</evidence>
<dbReference type="CDD" id="cd05402">
    <property type="entry name" value="NT_PAP_TUTase"/>
    <property type="match status" value="1"/>
</dbReference>
<dbReference type="GO" id="GO:0031499">
    <property type="term" value="C:TRAMP complex"/>
    <property type="evidence" value="ECO:0007669"/>
    <property type="project" value="TreeGrafter"/>
</dbReference>
<evidence type="ECO:0000313" key="4">
    <source>
        <dbReference type="Proteomes" id="UP000075714"/>
    </source>
</evidence>
<proteinExistence type="predicted"/>
<feature type="domain" description="Poly(A) RNA polymerase mitochondrial-like central palm" evidence="2">
    <location>
        <begin position="1039"/>
        <end position="1192"/>
    </location>
</feature>
<feature type="region of interest" description="Disordered" evidence="1">
    <location>
        <begin position="901"/>
        <end position="972"/>
    </location>
</feature>
<feature type="compositionally biased region" description="Low complexity" evidence="1">
    <location>
        <begin position="216"/>
        <end position="237"/>
    </location>
</feature>
<dbReference type="Gene3D" id="1.10.1410.10">
    <property type="match status" value="2"/>
</dbReference>
<feature type="compositionally biased region" description="Basic and acidic residues" evidence="1">
    <location>
        <begin position="1896"/>
        <end position="1905"/>
    </location>
</feature>
<dbReference type="EMBL" id="LSYV01000021">
    <property type="protein sequence ID" value="KXZ49555.1"/>
    <property type="molecule type" value="Genomic_DNA"/>
</dbReference>
<accession>A0A150GIN4</accession>
<dbReference type="OrthoDB" id="273917at2759"/>
<feature type="compositionally biased region" description="Gly residues" evidence="1">
    <location>
        <begin position="1714"/>
        <end position="1728"/>
    </location>
</feature>
<feature type="compositionally biased region" description="Low complexity" evidence="1">
    <location>
        <begin position="1787"/>
        <end position="1803"/>
    </location>
</feature>
<organism evidence="3 4">
    <name type="scientific">Gonium pectorale</name>
    <name type="common">Green alga</name>
    <dbReference type="NCBI Taxonomy" id="33097"/>
    <lineage>
        <taxon>Eukaryota</taxon>
        <taxon>Viridiplantae</taxon>
        <taxon>Chlorophyta</taxon>
        <taxon>core chlorophytes</taxon>
        <taxon>Chlorophyceae</taxon>
        <taxon>CS clade</taxon>
        <taxon>Chlamydomonadales</taxon>
        <taxon>Volvocaceae</taxon>
        <taxon>Gonium</taxon>
    </lineage>
</organism>
<dbReference type="InterPro" id="IPR043519">
    <property type="entry name" value="NT_sf"/>
</dbReference>
<dbReference type="SUPFAM" id="SSF81301">
    <property type="entry name" value="Nucleotidyltransferase"/>
    <property type="match status" value="1"/>
</dbReference>
<evidence type="ECO:0000313" key="3">
    <source>
        <dbReference type="EMBL" id="KXZ49555.1"/>
    </source>
</evidence>
<dbReference type="Gene3D" id="3.30.460.10">
    <property type="entry name" value="Beta Polymerase, domain 2"/>
    <property type="match status" value="1"/>
</dbReference>
<feature type="compositionally biased region" description="Basic and acidic residues" evidence="1">
    <location>
        <begin position="1289"/>
        <end position="1299"/>
    </location>
</feature>
<reference evidence="4" key="1">
    <citation type="journal article" date="2016" name="Nat. Commun.">
        <title>The Gonium pectorale genome demonstrates co-option of cell cycle regulation during the evolution of multicellularity.</title>
        <authorList>
            <person name="Hanschen E.R."/>
            <person name="Marriage T.N."/>
            <person name="Ferris P.J."/>
            <person name="Hamaji T."/>
            <person name="Toyoda A."/>
            <person name="Fujiyama A."/>
            <person name="Neme R."/>
            <person name="Noguchi H."/>
            <person name="Minakuchi Y."/>
            <person name="Suzuki M."/>
            <person name="Kawai-Toyooka H."/>
            <person name="Smith D.R."/>
            <person name="Sparks H."/>
            <person name="Anderson J."/>
            <person name="Bakaric R."/>
            <person name="Luria V."/>
            <person name="Karger A."/>
            <person name="Kirschner M.W."/>
            <person name="Durand P.M."/>
            <person name="Michod R.E."/>
            <person name="Nozaki H."/>
            <person name="Olson B.J."/>
        </authorList>
    </citation>
    <scope>NUCLEOTIDE SEQUENCE [LARGE SCALE GENOMIC DNA]</scope>
    <source>
        <strain evidence="4">NIES-2863</strain>
    </source>
</reference>
<feature type="region of interest" description="Disordered" evidence="1">
    <location>
        <begin position="1372"/>
        <end position="1437"/>
    </location>
</feature>
<feature type="region of interest" description="Disordered" evidence="1">
    <location>
        <begin position="1"/>
        <end position="34"/>
    </location>
</feature>
<dbReference type="GO" id="GO:0005730">
    <property type="term" value="C:nucleolus"/>
    <property type="evidence" value="ECO:0007669"/>
    <property type="project" value="TreeGrafter"/>
</dbReference>
<dbReference type="Pfam" id="PF22600">
    <property type="entry name" value="MTPAP-like_central"/>
    <property type="match status" value="1"/>
</dbReference>
<feature type="compositionally biased region" description="Low complexity" evidence="1">
    <location>
        <begin position="400"/>
        <end position="417"/>
    </location>
</feature>
<dbReference type="InterPro" id="IPR045862">
    <property type="entry name" value="Trf4-like"/>
</dbReference>
<feature type="compositionally biased region" description="Basic and acidic residues" evidence="1">
    <location>
        <begin position="1847"/>
        <end position="1879"/>
    </location>
</feature>
<feature type="region of interest" description="Disordered" evidence="1">
    <location>
        <begin position="999"/>
        <end position="1028"/>
    </location>
</feature>
<name>A0A150GIN4_GONPE</name>
<feature type="compositionally biased region" description="Basic and acidic residues" evidence="1">
    <location>
        <begin position="238"/>
        <end position="248"/>
    </location>
</feature>
<keyword evidence="4" id="KW-1185">Reference proteome</keyword>
<feature type="compositionally biased region" description="Basic and acidic residues" evidence="1">
    <location>
        <begin position="1161"/>
        <end position="1170"/>
    </location>
</feature>